<feature type="transmembrane region" description="Helical" evidence="17">
    <location>
        <begin position="494"/>
        <end position="515"/>
    </location>
</feature>
<evidence type="ECO:0000256" key="11">
    <source>
        <dbReference type="ARBA" id="ARBA00023180"/>
    </source>
</evidence>
<feature type="transmembrane region" description="Helical" evidence="17">
    <location>
        <begin position="527"/>
        <end position="550"/>
    </location>
</feature>
<dbReference type="PROSITE" id="PS00610">
    <property type="entry name" value="NA_NEUROTRAN_SYMP_1"/>
    <property type="match status" value="1"/>
</dbReference>
<evidence type="ECO:0000313" key="19">
    <source>
        <dbReference type="Proteomes" id="UP000183832"/>
    </source>
</evidence>
<evidence type="ECO:0000256" key="3">
    <source>
        <dbReference type="ARBA" id="ARBA00022448"/>
    </source>
</evidence>
<dbReference type="PROSITE" id="PS50267">
    <property type="entry name" value="NA_NEUROTRAN_SYMP_3"/>
    <property type="match status" value="1"/>
</dbReference>
<feature type="transmembrane region" description="Helical" evidence="17">
    <location>
        <begin position="45"/>
        <end position="62"/>
    </location>
</feature>
<evidence type="ECO:0000256" key="15">
    <source>
        <dbReference type="RuleBase" id="RU003732"/>
    </source>
</evidence>
<feature type="transmembrane region" description="Helical" evidence="17">
    <location>
        <begin position="380"/>
        <end position="405"/>
    </location>
</feature>
<feature type="transmembrane region" description="Helical" evidence="17">
    <location>
        <begin position="124"/>
        <end position="146"/>
    </location>
</feature>
<keyword evidence="9" id="KW-0406">Ion transport</keyword>
<evidence type="ECO:0000256" key="6">
    <source>
        <dbReference type="ARBA" id="ARBA00022970"/>
    </source>
</evidence>
<gene>
    <name evidence="18" type="ORF">CLUMA_CG014923</name>
</gene>
<feature type="transmembrane region" description="Helical" evidence="17">
    <location>
        <begin position="417"/>
        <end position="437"/>
    </location>
</feature>
<keyword evidence="5 15" id="KW-0769">Symport</keyword>
<feature type="transmembrane region" description="Helical" evidence="17">
    <location>
        <begin position="283"/>
        <end position="306"/>
    </location>
</feature>
<dbReference type="GO" id="GO:0015179">
    <property type="term" value="F:L-amino acid transmembrane transporter activity"/>
    <property type="evidence" value="ECO:0007669"/>
    <property type="project" value="TreeGrafter"/>
</dbReference>
<dbReference type="Proteomes" id="UP000183832">
    <property type="component" value="Unassembled WGS sequence"/>
</dbReference>
<organism evidence="18 19">
    <name type="scientific">Clunio marinus</name>
    <dbReference type="NCBI Taxonomy" id="568069"/>
    <lineage>
        <taxon>Eukaryota</taxon>
        <taxon>Metazoa</taxon>
        <taxon>Ecdysozoa</taxon>
        <taxon>Arthropoda</taxon>
        <taxon>Hexapoda</taxon>
        <taxon>Insecta</taxon>
        <taxon>Pterygota</taxon>
        <taxon>Neoptera</taxon>
        <taxon>Endopterygota</taxon>
        <taxon>Diptera</taxon>
        <taxon>Nematocera</taxon>
        <taxon>Chironomoidea</taxon>
        <taxon>Chironomidae</taxon>
        <taxon>Clunio</taxon>
    </lineage>
</organism>
<keyword evidence="4 15" id="KW-0812">Transmembrane</keyword>
<evidence type="ECO:0000313" key="18">
    <source>
        <dbReference type="EMBL" id="CRL01707.1"/>
    </source>
</evidence>
<feature type="binding site" evidence="14">
    <location>
        <position position="392"/>
    </location>
    <ligand>
        <name>Na(+)</name>
        <dbReference type="ChEBI" id="CHEBI:29101"/>
        <label>1</label>
    </ligand>
</feature>
<evidence type="ECO:0000256" key="12">
    <source>
        <dbReference type="ARBA" id="ARBA00023201"/>
    </source>
</evidence>
<keyword evidence="3 15" id="KW-0813">Transport</keyword>
<evidence type="ECO:0000256" key="8">
    <source>
        <dbReference type="ARBA" id="ARBA00023053"/>
    </source>
</evidence>
<evidence type="ECO:0000256" key="5">
    <source>
        <dbReference type="ARBA" id="ARBA00022847"/>
    </source>
</evidence>
<protein>
    <recommendedName>
        <fullName evidence="15">Transporter</fullName>
    </recommendedName>
</protein>
<dbReference type="SUPFAM" id="SSF161070">
    <property type="entry name" value="SNF-like"/>
    <property type="match status" value="1"/>
</dbReference>
<feature type="transmembrane region" description="Helical" evidence="17">
    <location>
        <begin position="68"/>
        <end position="87"/>
    </location>
</feature>
<evidence type="ECO:0000256" key="4">
    <source>
        <dbReference type="ARBA" id="ARBA00022692"/>
    </source>
</evidence>
<sequence length="593" mass="66639">MEGTFNHAFSSQENSQEVDNNFNKDPEKEATNASHQEREKWGKDIEFLFSCIALSVGLGNIWRFPFVALANGGGAFVIPYVIVLVLVGRPVYFLEMMLGQFSNKNSVAVYNCVPALRGVGVGQVFATSVVLTYYSSIMALTLRYLYDSFRSELPWSICRPEWENCIPANIEISENATWPSDARSSAELYFLKDVIQAKDNILDGTGWPVWNLVGFLALSWFIVFLVLMKGIKSAGKASYVLAIFPYTILLVLLIRSLTLPGAFKGVQYFFTPQWEKIVQPSVWYAAVTQVFFSLNIFFGNIVMYASYNRFDNKLYRDVNIVTSLDMFTSLLAGCTIFGIFGHLAHELGVEDVSTVVAPGPGLAFISYPFAISRFTFAPQLFSAIFFIMLYVLGVGTSVAVTSTVTTIIKDNFPNVKIWQAVLSVAVIGTIIGSVYLTPGGQSVLELVDFYGSTFVAFILAIAELVGFCYIYGVNRLLNDVNFMLGYHPNFFWKICWGFITPILIAAIAIYFFIFFEIPTDGHYEYPAVAHVIGWCLTAIGLIPFPLFAFYRIYYRKGDTWWEKIKSAFKPAESWGPRDPILLKKYKESLYSSE</sequence>
<feature type="compositionally biased region" description="Basic and acidic residues" evidence="16">
    <location>
        <begin position="22"/>
        <end position="36"/>
    </location>
</feature>
<evidence type="ECO:0000256" key="10">
    <source>
        <dbReference type="ARBA" id="ARBA00023136"/>
    </source>
</evidence>
<dbReference type="PANTHER" id="PTHR11616">
    <property type="entry name" value="SODIUM/CHLORIDE DEPENDENT TRANSPORTER"/>
    <property type="match status" value="1"/>
</dbReference>
<keyword evidence="12" id="KW-0739">Sodium transport</keyword>
<evidence type="ECO:0000256" key="13">
    <source>
        <dbReference type="ARBA" id="ARBA00037785"/>
    </source>
</evidence>
<dbReference type="AlphaFoldDB" id="A0A1J1INA7"/>
<feature type="transmembrane region" description="Helical" evidence="17">
    <location>
        <begin position="449"/>
        <end position="473"/>
    </location>
</feature>
<feature type="binding site" evidence="14">
    <location>
        <position position="293"/>
    </location>
    <ligand>
        <name>Na(+)</name>
        <dbReference type="ChEBI" id="CHEBI:29101"/>
        <label>1</label>
    </ligand>
</feature>
<dbReference type="InterPro" id="IPR000175">
    <property type="entry name" value="Na/ntran_symport"/>
</dbReference>
<feature type="compositionally biased region" description="Polar residues" evidence="16">
    <location>
        <begin position="7"/>
        <end position="21"/>
    </location>
</feature>
<dbReference type="Pfam" id="PF00209">
    <property type="entry name" value="SNF"/>
    <property type="match status" value="1"/>
</dbReference>
<dbReference type="GO" id="GO:0005886">
    <property type="term" value="C:plasma membrane"/>
    <property type="evidence" value="ECO:0007669"/>
    <property type="project" value="TreeGrafter"/>
</dbReference>
<keyword evidence="10 17" id="KW-0472">Membrane</keyword>
<feature type="transmembrane region" description="Helical" evidence="17">
    <location>
        <begin position="209"/>
        <end position="227"/>
    </location>
</feature>
<feature type="transmembrane region" description="Helical" evidence="17">
    <location>
        <begin position="239"/>
        <end position="263"/>
    </location>
</feature>
<dbReference type="InterPro" id="IPR037272">
    <property type="entry name" value="SNS_sf"/>
</dbReference>
<dbReference type="GO" id="GO:0005283">
    <property type="term" value="F:amino acid:sodium symporter activity"/>
    <property type="evidence" value="ECO:0007669"/>
    <property type="project" value="TreeGrafter"/>
</dbReference>
<dbReference type="EMBL" id="CVRI01000056">
    <property type="protein sequence ID" value="CRL01707.1"/>
    <property type="molecule type" value="Genomic_DNA"/>
</dbReference>
<dbReference type="PRINTS" id="PR00176">
    <property type="entry name" value="NANEUSMPORT"/>
</dbReference>
<dbReference type="OrthoDB" id="6581954at2759"/>
<accession>A0A1J1INA7</accession>
<dbReference type="GO" id="GO:0089718">
    <property type="term" value="P:amino acid import across plasma membrane"/>
    <property type="evidence" value="ECO:0007669"/>
    <property type="project" value="TreeGrafter"/>
</dbReference>
<evidence type="ECO:0000256" key="14">
    <source>
        <dbReference type="PIRSR" id="PIRSR600175-1"/>
    </source>
</evidence>
<dbReference type="STRING" id="568069.A0A1J1INA7"/>
<dbReference type="PANTHER" id="PTHR11616:SF321">
    <property type="entry name" value="SODIUM-DEPENDENT NUTRIENT AMINO ACID TRANSPORTER 1-RELATED"/>
    <property type="match status" value="1"/>
</dbReference>
<keyword evidence="11" id="KW-0325">Glycoprotein</keyword>
<feature type="transmembrane region" description="Helical" evidence="17">
    <location>
        <begin position="318"/>
        <end position="340"/>
    </location>
</feature>
<reference evidence="18 19" key="1">
    <citation type="submission" date="2015-04" db="EMBL/GenBank/DDBJ databases">
        <authorList>
            <person name="Syromyatnikov M.Y."/>
            <person name="Popov V.N."/>
        </authorList>
    </citation>
    <scope>NUCLEOTIDE SEQUENCE [LARGE SCALE GENOMIC DNA]</scope>
</reference>
<dbReference type="CDD" id="cd10324">
    <property type="entry name" value="SLC6sbd"/>
    <property type="match status" value="1"/>
</dbReference>
<evidence type="ECO:0000256" key="7">
    <source>
        <dbReference type="ARBA" id="ARBA00022989"/>
    </source>
</evidence>
<evidence type="ECO:0000256" key="1">
    <source>
        <dbReference type="ARBA" id="ARBA00004141"/>
    </source>
</evidence>
<feature type="binding site" evidence="14">
    <location>
        <position position="56"/>
    </location>
    <ligand>
        <name>Na(+)</name>
        <dbReference type="ChEBI" id="CHEBI:29101"/>
        <label>1</label>
    </ligand>
</feature>
<dbReference type="GO" id="GO:0046872">
    <property type="term" value="F:metal ion binding"/>
    <property type="evidence" value="ECO:0007669"/>
    <property type="project" value="UniProtKB-KW"/>
</dbReference>
<keyword evidence="7 17" id="KW-1133">Transmembrane helix</keyword>
<evidence type="ECO:0000256" key="9">
    <source>
        <dbReference type="ARBA" id="ARBA00023065"/>
    </source>
</evidence>
<keyword evidence="19" id="KW-1185">Reference proteome</keyword>
<evidence type="ECO:0000256" key="17">
    <source>
        <dbReference type="SAM" id="Phobius"/>
    </source>
</evidence>
<comment type="subcellular location">
    <subcellularLocation>
        <location evidence="1">Membrane</location>
        <topology evidence="1">Multi-pass membrane protein</topology>
    </subcellularLocation>
</comment>
<keyword evidence="8 14" id="KW-0915">Sodium</keyword>
<proteinExistence type="inferred from homology"/>
<keyword evidence="6" id="KW-0029">Amino-acid transport</keyword>
<name>A0A1J1INA7_9DIPT</name>
<feature type="region of interest" description="Disordered" evidence="16">
    <location>
        <begin position="1"/>
        <end position="36"/>
    </location>
</feature>
<comment type="function">
    <text evidence="13">Unusual broad substrate spectrum amino acid:sodium cotransporter that promotes absorption of the D isomers of essential amino acids. Neutral amino acids are the preferred substrates, especially methionine and phenylalanine.</text>
</comment>
<evidence type="ECO:0000256" key="16">
    <source>
        <dbReference type="SAM" id="MobiDB-lite"/>
    </source>
</evidence>
<keyword evidence="14" id="KW-0479">Metal-binding</keyword>
<comment type="similarity">
    <text evidence="2 15">Belongs to the sodium:neurotransmitter symporter (SNF) (TC 2.A.22) family.</text>
</comment>
<feature type="binding site" evidence="14">
    <location>
        <position position="60"/>
    </location>
    <ligand>
        <name>Na(+)</name>
        <dbReference type="ChEBI" id="CHEBI:29101"/>
        <label>1</label>
    </ligand>
</feature>
<evidence type="ECO:0000256" key="2">
    <source>
        <dbReference type="ARBA" id="ARBA00006459"/>
    </source>
</evidence>